<dbReference type="OrthoDB" id="786673at2759"/>
<dbReference type="AlphaFoldDB" id="A0A843VAN4"/>
<evidence type="ECO:0000313" key="2">
    <source>
        <dbReference type="EMBL" id="MQL93501.1"/>
    </source>
</evidence>
<reference evidence="2" key="1">
    <citation type="submission" date="2017-07" db="EMBL/GenBank/DDBJ databases">
        <title>Taro Niue Genome Assembly and Annotation.</title>
        <authorList>
            <person name="Atibalentja N."/>
            <person name="Keating K."/>
            <person name="Fields C.J."/>
        </authorList>
    </citation>
    <scope>NUCLEOTIDE SEQUENCE</scope>
    <source>
        <strain evidence="2">Niue_2</strain>
        <tissue evidence="2">Leaf</tissue>
    </source>
</reference>
<dbReference type="GO" id="GO:0010088">
    <property type="term" value="P:phloem development"/>
    <property type="evidence" value="ECO:0007669"/>
    <property type="project" value="InterPro"/>
</dbReference>
<comment type="caution">
    <text evidence="2">The sequence shown here is derived from an EMBL/GenBank/DDBJ whole genome shotgun (WGS) entry which is preliminary data.</text>
</comment>
<dbReference type="EMBL" id="NMUH01001570">
    <property type="protein sequence ID" value="MQL93501.1"/>
    <property type="molecule type" value="Genomic_DNA"/>
</dbReference>
<evidence type="ECO:0000259" key="1">
    <source>
        <dbReference type="Pfam" id="PF14576"/>
    </source>
</evidence>
<feature type="non-terminal residue" evidence="2">
    <location>
        <position position="467"/>
    </location>
</feature>
<feature type="domain" description="Sieve element occlusion N-terminal" evidence="1">
    <location>
        <begin position="15"/>
        <end position="231"/>
    </location>
</feature>
<sequence>VHKSIVVEAYINNIVDNDDHGVGATHMDKELMCTIHTILYKMSKDRYKDVDKHGATMGCLELLGYHSWDVKVVAVLAALVLNYGQFSLIRHLYEGRRRHPLAFSVAVLKGLTLTTEYSMEMVRCFKALDVLIEALLDVARCIVELGCLALSYVPMDRQEMQAVQPSIHLAVYWVVRTSVVCTCQLTSIMTERQTSLVLATWELWTYVCKVKGIQRNMKKGLDFCYVRSKETLQSIFEEVQEDNEKVLSRCLSQNHSGGLTLLARGSSSEKIELMSALGKRVVVLVISRPDVPLEKLLLLVERLQNRSAGEESQGQYETAWVPIPRSMACSPLEELAFTKLADAVPCYSVCYPWLLSRSIIEHVKEQWVPEDELALVVLGSKGETLSLNAIDMWYLKADILAPLLSECERLSPADWEKLYTLSTQQLKELNASQPRSNHPLLTPADFLDANSHHLVWDSFMKWEERYR</sequence>
<dbReference type="InterPro" id="IPR039299">
    <property type="entry name" value="SEOA"/>
</dbReference>
<keyword evidence="3" id="KW-1185">Reference proteome</keyword>
<name>A0A843VAN4_COLES</name>
<organism evidence="2 3">
    <name type="scientific">Colocasia esculenta</name>
    <name type="common">Wild taro</name>
    <name type="synonym">Arum esculentum</name>
    <dbReference type="NCBI Taxonomy" id="4460"/>
    <lineage>
        <taxon>Eukaryota</taxon>
        <taxon>Viridiplantae</taxon>
        <taxon>Streptophyta</taxon>
        <taxon>Embryophyta</taxon>
        <taxon>Tracheophyta</taxon>
        <taxon>Spermatophyta</taxon>
        <taxon>Magnoliopsida</taxon>
        <taxon>Liliopsida</taxon>
        <taxon>Araceae</taxon>
        <taxon>Aroideae</taxon>
        <taxon>Colocasieae</taxon>
        <taxon>Colocasia</taxon>
    </lineage>
</organism>
<proteinExistence type="predicted"/>
<protein>
    <recommendedName>
        <fullName evidence="1">Sieve element occlusion N-terminal domain-containing protein</fullName>
    </recommendedName>
</protein>
<dbReference type="InterPro" id="IPR027942">
    <property type="entry name" value="SEO_N"/>
</dbReference>
<gene>
    <name evidence="2" type="ORF">Taro_026143</name>
</gene>
<feature type="non-terminal residue" evidence="2">
    <location>
        <position position="1"/>
    </location>
</feature>
<accession>A0A843VAN4</accession>
<dbReference type="Pfam" id="PF14576">
    <property type="entry name" value="SEO_N"/>
    <property type="match status" value="1"/>
</dbReference>
<evidence type="ECO:0000313" key="3">
    <source>
        <dbReference type="Proteomes" id="UP000652761"/>
    </source>
</evidence>
<dbReference type="PANTHER" id="PTHR33232:SF11">
    <property type="entry name" value="PROTEIN SIEVE ELEMENT OCCLUSION C"/>
    <property type="match status" value="1"/>
</dbReference>
<dbReference type="PANTHER" id="PTHR33232">
    <property type="entry name" value="PROTEIN SIEVE ELEMENT OCCLUSION B-LIKE"/>
    <property type="match status" value="1"/>
</dbReference>
<dbReference type="Proteomes" id="UP000652761">
    <property type="component" value="Unassembled WGS sequence"/>
</dbReference>